<sequence length="61" mass="6684">MVQPIPANHTSIAGTLSTSNIIMSNWSRMMWQSVVDRAIRMLASGPFGSHFFSTRATVAES</sequence>
<evidence type="ECO:0000313" key="2">
    <source>
        <dbReference type="Proteomes" id="UP001196413"/>
    </source>
</evidence>
<dbReference type="EMBL" id="JAHQIW010006372">
    <property type="protein sequence ID" value="KAJ1368992.1"/>
    <property type="molecule type" value="Genomic_DNA"/>
</dbReference>
<gene>
    <name evidence="1" type="ORF">KIN20_030355</name>
</gene>
<reference evidence="1" key="1">
    <citation type="submission" date="2021-06" db="EMBL/GenBank/DDBJ databases">
        <title>Parelaphostrongylus tenuis whole genome reference sequence.</title>
        <authorList>
            <person name="Garwood T.J."/>
            <person name="Larsen P.A."/>
            <person name="Fountain-Jones N.M."/>
            <person name="Garbe J.R."/>
            <person name="Macchietto M.G."/>
            <person name="Kania S.A."/>
            <person name="Gerhold R.W."/>
            <person name="Richards J.E."/>
            <person name="Wolf T.M."/>
        </authorList>
    </citation>
    <scope>NUCLEOTIDE SEQUENCE</scope>
    <source>
        <strain evidence="1">MNPRO001-30</strain>
        <tissue evidence="1">Meninges</tissue>
    </source>
</reference>
<accession>A0AAD5WG94</accession>
<evidence type="ECO:0000313" key="1">
    <source>
        <dbReference type="EMBL" id="KAJ1368992.1"/>
    </source>
</evidence>
<dbReference type="Proteomes" id="UP001196413">
    <property type="component" value="Unassembled WGS sequence"/>
</dbReference>
<keyword evidence="2" id="KW-1185">Reference proteome</keyword>
<organism evidence="1 2">
    <name type="scientific">Parelaphostrongylus tenuis</name>
    <name type="common">Meningeal worm</name>
    <dbReference type="NCBI Taxonomy" id="148309"/>
    <lineage>
        <taxon>Eukaryota</taxon>
        <taxon>Metazoa</taxon>
        <taxon>Ecdysozoa</taxon>
        <taxon>Nematoda</taxon>
        <taxon>Chromadorea</taxon>
        <taxon>Rhabditida</taxon>
        <taxon>Rhabditina</taxon>
        <taxon>Rhabditomorpha</taxon>
        <taxon>Strongyloidea</taxon>
        <taxon>Metastrongylidae</taxon>
        <taxon>Parelaphostrongylus</taxon>
    </lineage>
</organism>
<protein>
    <submittedName>
        <fullName evidence="1">Uncharacterized protein</fullName>
    </submittedName>
</protein>
<dbReference type="AlphaFoldDB" id="A0AAD5WG94"/>
<comment type="caution">
    <text evidence="1">The sequence shown here is derived from an EMBL/GenBank/DDBJ whole genome shotgun (WGS) entry which is preliminary data.</text>
</comment>
<proteinExistence type="predicted"/>
<name>A0AAD5WG94_PARTN</name>